<dbReference type="AlphaFoldDB" id="A0AAV9J4X2"/>
<dbReference type="SUPFAM" id="SSF57701">
    <property type="entry name" value="Zn2/Cys6 DNA-binding domain"/>
    <property type="match status" value="1"/>
</dbReference>
<keyword evidence="1" id="KW-0479">Metal-binding</keyword>
<evidence type="ECO:0000256" key="2">
    <source>
        <dbReference type="ARBA" id="ARBA00023242"/>
    </source>
</evidence>
<dbReference type="CDD" id="cd00067">
    <property type="entry name" value="GAL4"/>
    <property type="match status" value="1"/>
</dbReference>
<feature type="region of interest" description="Disordered" evidence="3">
    <location>
        <begin position="544"/>
        <end position="571"/>
    </location>
</feature>
<dbReference type="Pfam" id="PF00172">
    <property type="entry name" value="Zn_clus"/>
    <property type="match status" value="1"/>
</dbReference>
<sequence length="626" mass="70460">MVDTEVSLAAYACDKCRTRKVSCNRKRAGCQRCKDEDKACTYSRSGVIRRDRKRKHNDDTVLQQTSPPALTDPRASQHRPPATNDSSDQTHERLKRLAGKELSEHPSFKVLSSLFDAYGAIWQDQCAFDKLAEGAASKFFAFEDQAAGWTEAFVSALREGRPLTMSAPPDVSKQLAAGRPHHVQDRAWLVMFYSVVLKMVSATEPPNDDIKAKLTSNLWLAFNNVRLLLEPSDANLQAILILVCFAEDVLTPSLCWMLVTNACSMLQALGVSHWHLDPATRERRTMLFWQLNVIDKALALLSRRPPTLHRAMADEIAMPTLDQLLSSQPPRPGSEVPALFGAHHTHQMHLLSRLMADIWHLVYGRPGQERDLPAVLTTKDNLESWYRQAMEVLEAAALTEKPFLDTKSAASIDYGLKTMRFQFYFLSVLLTLPCKELRDHFTHVSQQMLSSLDDMLWDADEAEEPHPGLVWQLLFCPLTPFLALFGGILSKGKAELEQNREALEAMEHLPPFLHKLSARYPLAVKLEGIAVKFIQHTRSILERQDEANVEAPSPVDPTYPTPDTLHANGSGLAEDCSLPSTSLALEHFSLDSIDWTFWDQLMREPDSRLMSNPESVTGAGRLWYEQ</sequence>
<dbReference type="EMBL" id="JAVFHQ010000086">
    <property type="protein sequence ID" value="KAK4539683.1"/>
    <property type="molecule type" value="Genomic_DNA"/>
</dbReference>
<evidence type="ECO:0000313" key="6">
    <source>
        <dbReference type="Proteomes" id="UP001324427"/>
    </source>
</evidence>
<dbReference type="PROSITE" id="PS00463">
    <property type="entry name" value="ZN2_CY6_FUNGAL_1"/>
    <property type="match status" value="1"/>
</dbReference>
<dbReference type="PANTHER" id="PTHR46910:SF5">
    <property type="entry name" value="ZN(II)2CYS6 TRANSCRIPTION FACTOR (EUROFUNG)"/>
    <property type="match status" value="1"/>
</dbReference>
<evidence type="ECO:0000256" key="3">
    <source>
        <dbReference type="SAM" id="MobiDB-lite"/>
    </source>
</evidence>
<proteinExistence type="predicted"/>
<dbReference type="Pfam" id="PF04082">
    <property type="entry name" value="Fungal_trans"/>
    <property type="match status" value="1"/>
</dbReference>
<protein>
    <recommendedName>
        <fullName evidence="4">Zn(2)-C6 fungal-type domain-containing protein</fullName>
    </recommendedName>
</protein>
<evidence type="ECO:0000313" key="5">
    <source>
        <dbReference type="EMBL" id="KAK4539683.1"/>
    </source>
</evidence>
<dbReference type="GO" id="GO:0006351">
    <property type="term" value="P:DNA-templated transcription"/>
    <property type="evidence" value="ECO:0007669"/>
    <property type="project" value="InterPro"/>
</dbReference>
<reference evidence="5 6" key="1">
    <citation type="submission" date="2021-11" db="EMBL/GenBank/DDBJ databases">
        <title>Black yeast isolated from Biological Soil Crust.</title>
        <authorList>
            <person name="Kurbessoian T."/>
        </authorList>
    </citation>
    <scope>NUCLEOTIDE SEQUENCE [LARGE SCALE GENOMIC DNA]</scope>
    <source>
        <strain evidence="5 6">CCFEE 5522</strain>
    </source>
</reference>
<dbReference type="InterPro" id="IPR050987">
    <property type="entry name" value="AtrR-like"/>
</dbReference>
<dbReference type="InterPro" id="IPR007219">
    <property type="entry name" value="XnlR_reg_dom"/>
</dbReference>
<organism evidence="5 6">
    <name type="scientific">Oleoguttula mirabilis</name>
    <dbReference type="NCBI Taxonomy" id="1507867"/>
    <lineage>
        <taxon>Eukaryota</taxon>
        <taxon>Fungi</taxon>
        <taxon>Dikarya</taxon>
        <taxon>Ascomycota</taxon>
        <taxon>Pezizomycotina</taxon>
        <taxon>Dothideomycetes</taxon>
        <taxon>Dothideomycetidae</taxon>
        <taxon>Mycosphaerellales</taxon>
        <taxon>Teratosphaeriaceae</taxon>
        <taxon>Oleoguttula</taxon>
    </lineage>
</organism>
<comment type="caution">
    <text evidence="5">The sequence shown here is derived from an EMBL/GenBank/DDBJ whole genome shotgun (WGS) entry which is preliminary data.</text>
</comment>
<dbReference type="PANTHER" id="PTHR46910">
    <property type="entry name" value="TRANSCRIPTION FACTOR PDR1"/>
    <property type="match status" value="1"/>
</dbReference>
<dbReference type="InterPro" id="IPR001138">
    <property type="entry name" value="Zn2Cys6_DnaBD"/>
</dbReference>
<feature type="region of interest" description="Disordered" evidence="3">
    <location>
        <begin position="51"/>
        <end position="92"/>
    </location>
</feature>
<keyword evidence="2" id="KW-0539">Nucleus</keyword>
<evidence type="ECO:0000259" key="4">
    <source>
        <dbReference type="PROSITE" id="PS50048"/>
    </source>
</evidence>
<dbReference type="Proteomes" id="UP001324427">
    <property type="component" value="Unassembled WGS sequence"/>
</dbReference>
<dbReference type="GO" id="GO:0000981">
    <property type="term" value="F:DNA-binding transcription factor activity, RNA polymerase II-specific"/>
    <property type="evidence" value="ECO:0007669"/>
    <property type="project" value="InterPro"/>
</dbReference>
<gene>
    <name evidence="5" type="ORF">LTR36_010446</name>
</gene>
<dbReference type="GO" id="GO:0008270">
    <property type="term" value="F:zinc ion binding"/>
    <property type="evidence" value="ECO:0007669"/>
    <property type="project" value="InterPro"/>
</dbReference>
<accession>A0AAV9J4X2</accession>
<name>A0AAV9J4X2_9PEZI</name>
<evidence type="ECO:0000256" key="1">
    <source>
        <dbReference type="ARBA" id="ARBA00022723"/>
    </source>
</evidence>
<dbReference type="GO" id="GO:0003677">
    <property type="term" value="F:DNA binding"/>
    <property type="evidence" value="ECO:0007669"/>
    <property type="project" value="InterPro"/>
</dbReference>
<dbReference type="Gene3D" id="4.10.240.10">
    <property type="entry name" value="Zn(2)-C6 fungal-type DNA-binding domain"/>
    <property type="match status" value="1"/>
</dbReference>
<dbReference type="SMART" id="SM00906">
    <property type="entry name" value="Fungal_trans"/>
    <property type="match status" value="1"/>
</dbReference>
<dbReference type="CDD" id="cd12148">
    <property type="entry name" value="fungal_TF_MHR"/>
    <property type="match status" value="1"/>
</dbReference>
<dbReference type="SMART" id="SM00066">
    <property type="entry name" value="GAL4"/>
    <property type="match status" value="1"/>
</dbReference>
<dbReference type="InterPro" id="IPR036864">
    <property type="entry name" value="Zn2-C6_fun-type_DNA-bd_sf"/>
</dbReference>
<keyword evidence="6" id="KW-1185">Reference proteome</keyword>
<feature type="domain" description="Zn(2)-C6 fungal-type" evidence="4">
    <location>
        <begin position="12"/>
        <end position="42"/>
    </location>
</feature>
<dbReference type="PROSITE" id="PS50048">
    <property type="entry name" value="ZN2_CY6_FUNGAL_2"/>
    <property type="match status" value="1"/>
</dbReference>